<dbReference type="Gene3D" id="3.30.870.10">
    <property type="entry name" value="Endonuclease Chain A"/>
    <property type="match status" value="2"/>
</dbReference>
<evidence type="ECO:0000256" key="1">
    <source>
        <dbReference type="ARBA" id="ARBA00004123"/>
    </source>
</evidence>
<dbReference type="PROSITE" id="PS51375">
    <property type="entry name" value="PPR"/>
    <property type="match status" value="2"/>
</dbReference>
<keyword evidence="19" id="KW-1185">Reference proteome</keyword>
<evidence type="ECO:0000256" key="14">
    <source>
        <dbReference type="PROSITE-ProRule" id="PRU00708"/>
    </source>
</evidence>
<evidence type="ECO:0000313" key="19">
    <source>
        <dbReference type="Proteomes" id="UP001642464"/>
    </source>
</evidence>
<dbReference type="Proteomes" id="UP001642464">
    <property type="component" value="Unassembled WGS sequence"/>
</dbReference>
<sequence>MSFLKSLYTVLELESSEEEAEQPSKRARCEEPEASASPSHGASTSASPLFLNKLEESEDHSDELSLQQIFEEHPLGNSAALHAVLVNFMIDLPWVCRECPSLLSVPRLTVVYGDGGDASREIQKQRIQRDPKFLTKLHSPPLPLQWGTHHSKIALLIYENCLRVCIRTFNDVFPDVHQKSNAMYLQDFPLLESNAATAATDNFGADFRQQLCKYFGESGGFDPSELERYDFSSAAVAIVSSVPGYHSGPALLDWGSLRLRKLLERHAKPLKDVEGEGIICQASSFGNLPKKWLEDFHSSLSASQQLGPKPPLQMVAPTLSQIRDSIEGWVSSVALFISKATVTSYQALWRRWGPKTGDPRWKLRAQAMPHVKTYCRYGLGPRGPRLSWLYIGSHNLSKSAWGEVQKAGTQICVRSYEMGVLFFPSRLALLERDPKKGFFLKSKALSNSANPSDFVLVPSPLSLPGDTGDGTVPIALPTAVPPAAPPEPNDPIWSRDWAPELYARSGLDRFGTSYGERGAEFYGYRALVDTVGSGQAFLSEEDSLWRENRQLRCEVQSWQEEAAARQRETTELRLEAGRQWTQGWRAERNTRQMLAQAEAQAGAMATRHAEEVVELQLQHSRALQDRNGSAPGGLAILPLAKGAKWQALQRVRNPAFFAWLPSRRAATPAELSISGWIGRFEAFQLWLAEWHFEKGLKGCSFRSFLLSFNVLRDQQAAWRLEFLDMMFLQSEEDGSLLVANDPHPFRARRLRYNLLRCGATRCLVSELQGEDFGELLPETFDAILVDAPCSGEGNCRRDRLVLERWRFHTEGREELLRRQAKLLSSAWSALKPGGYMVYSTCTLNYFENELQCQQFVSSVFDAHMVDLSLEWGSLAGEQSSYLRLWPHSFDTEGFFVAAFRKRPNPNELVGPPRSKPCRFPAHLRLLDWRRIRAVRVMLRSKGLTSLPFFPASDQVLVEDDQMIYLSPRLPNQLDPLLATLKVAGFPIASKHGDKSVASRELLVWAGDRCPRASAMTAVDWASLEVSICDTLAARNAHMSLLAAEGRATETYEAFSCMCQQRLRPDGASFSALVTALAQDRQEVFAHEVSLSTKVPLRRESFNKVLNAFALQGDDGSVRGMISAMGERTIVPDVVSFNILLKSLGVKKAIASEEEALKLLDEMTSRSVTPNKISYSTLMSCMAQKGDAKSVESLFHLAKGSGVDVGVFGFNILIQAHMLAFDLPSARAVMRRMREECLKPDVVTYTTLMKGQTEDIVTSLFQEMQDDLVHPNSVSLTNVISTLTRAQQLNAAMDIASKTAKCDLHERPLSSHLACAILHLCGQVAEVDGHSTSATSAFAIAVFQRVAKPDAACRQAYAKVIRSFDGEKSSDFVPLNSGAVARCQGAAAYSGFLR</sequence>
<accession>A0ABP0M7E3</accession>
<evidence type="ECO:0000256" key="5">
    <source>
        <dbReference type="ARBA" id="ARBA00022679"/>
    </source>
</evidence>
<dbReference type="Gene3D" id="1.25.40.10">
    <property type="entry name" value="Tetratricopeptide repeat domain"/>
    <property type="match status" value="2"/>
</dbReference>
<evidence type="ECO:0000256" key="13">
    <source>
        <dbReference type="ARBA" id="ARBA00023242"/>
    </source>
</evidence>
<keyword evidence="12" id="KW-0234">DNA repair</keyword>
<feature type="compositionally biased region" description="Polar residues" evidence="16">
    <location>
        <begin position="36"/>
        <end position="46"/>
    </location>
</feature>
<evidence type="ECO:0000259" key="17">
    <source>
        <dbReference type="PROSITE" id="PS51686"/>
    </source>
</evidence>
<dbReference type="InterPro" id="IPR049560">
    <property type="entry name" value="MeTrfase_RsmB-F_NOP2_cat"/>
</dbReference>
<keyword evidence="9" id="KW-0378">Hydrolase</keyword>
<evidence type="ECO:0000256" key="8">
    <source>
        <dbReference type="ARBA" id="ARBA00022763"/>
    </source>
</evidence>
<dbReference type="Pfam" id="PF13812">
    <property type="entry name" value="PPR_3"/>
    <property type="match status" value="1"/>
</dbReference>
<dbReference type="Pfam" id="PF01189">
    <property type="entry name" value="Methyltr_RsmB-F"/>
    <property type="match status" value="1"/>
</dbReference>
<evidence type="ECO:0000256" key="10">
    <source>
        <dbReference type="ARBA" id="ARBA00022839"/>
    </source>
</evidence>
<protein>
    <submittedName>
        <fullName evidence="18">Tyrosyl-DNA phosphodiesterase 1 (AtTDP) (Tyr-DNA phosphodiesterase 1)</fullName>
    </submittedName>
</protein>
<dbReference type="PANTHER" id="PTHR12415">
    <property type="entry name" value="TYROSYL-DNA PHOSPHODIESTERASE 1"/>
    <property type="match status" value="1"/>
</dbReference>
<name>A0ABP0M7E3_9DINO</name>
<keyword evidence="4 15" id="KW-0489">Methyltransferase</keyword>
<dbReference type="InterPro" id="IPR010347">
    <property type="entry name" value="Tdp1"/>
</dbReference>
<evidence type="ECO:0000256" key="15">
    <source>
        <dbReference type="PROSITE-ProRule" id="PRU01023"/>
    </source>
</evidence>
<feature type="compositionally biased region" description="Basic and acidic residues" evidence="16">
    <location>
        <begin position="22"/>
        <end position="31"/>
    </location>
</feature>
<evidence type="ECO:0000256" key="11">
    <source>
        <dbReference type="ARBA" id="ARBA00022884"/>
    </source>
</evidence>
<keyword evidence="8" id="KW-0227">DNA damage</keyword>
<evidence type="ECO:0000256" key="12">
    <source>
        <dbReference type="ARBA" id="ARBA00023204"/>
    </source>
</evidence>
<evidence type="ECO:0000313" key="18">
    <source>
        <dbReference type="EMBL" id="CAK9047414.1"/>
    </source>
</evidence>
<feature type="domain" description="SAM-dependent MTase RsmB/NOP-type" evidence="17">
    <location>
        <begin position="737"/>
        <end position="902"/>
    </location>
</feature>
<keyword evidence="13" id="KW-0539">Nucleus</keyword>
<evidence type="ECO:0000256" key="4">
    <source>
        <dbReference type="ARBA" id="ARBA00022603"/>
    </source>
</evidence>
<evidence type="ECO:0000256" key="9">
    <source>
        <dbReference type="ARBA" id="ARBA00022801"/>
    </source>
</evidence>
<dbReference type="PROSITE" id="PS51686">
    <property type="entry name" value="SAM_MT_RSMB_NOP"/>
    <property type="match status" value="1"/>
</dbReference>
<keyword evidence="11 15" id="KW-0694">RNA-binding</keyword>
<dbReference type="Gene3D" id="3.40.50.150">
    <property type="entry name" value="Vaccinia Virus protein VP39"/>
    <property type="match status" value="1"/>
</dbReference>
<evidence type="ECO:0000256" key="16">
    <source>
        <dbReference type="SAM" id="MobiDB-lite"/>
    </source>
</evidence>
<comment type="caution">
    <text evidence="18">The sequence shown here is derived from an EMBL/GenBank/DDBJ whole genome shotgun (WGS) entry which is preliminary data.</text>
</comment>
<evidence type="ECO:0000256" key="7">
    <source>
        <dbReference type="ARBA" id="ARBA00022722"/>
    </source>
</evidence>
<keyword evidence="6 15" id="KW-0949">S-adenosyl-L-methionine</keyword>
<feature type="repeat" description="PPR" evidence="14">
    <location>
        <begin position="1170"/>
        <end position="1204"/>
    </location>
</feature>
<dbReference type="PROSITE" id="PS01153">
    <property type="entry name" value="NOL1_NOP2_SUN"/>
    <property type="match status" value="1"/>
</dbReference>
<evidence type="ECO:0000256" key="6">
    <source>
        <dbReference type="ARBA" id="ARBA00022691"/>
    </source>
</evidence>
<reference evidence="18 19" key="1">
    <citation type="submission" date="2024-02" db="EMBL/GenBank/DDBJ databases">
        <authorList>
            <person name="Chen Y."/>
            <person name="Shah S."/>
            <person name="Dougan E. K."/>
            <person name="Thang M."/>
            <person name="Chan C."/>
        </authorList>
    </citation>
    <scope>NUCLEOTIDE SEQUENCE [LARGE SCALE GENOMIC DNA]</scope>
</reference>
<keyword evidence="10" id="KW-0269">Exonuclease</keyword>
<dbReference type="SUPFAM" id="SSF56024">
    <property type="entry name" value="Phospholipase D/nuclease"/>
    <property type="match status" value="2"/>
</dbReference>
<feature type="active site" description="Nucleophile" evidence="15">
    <location>
        <position position="841"/>
    </location>
</feature>
<organism evidence="18 19">
    <name type="scientific">Durusdinium trenchii</name>
    <dbReference type="NCBI Taxonomy" id="1381693"/>
    <lineage>
        <taxon>Eukaryota</taxon>
        <taxon>Sar</taxon>
        <taxon>Alveolata</taxon>
        <taxon>Dinophyceae</taxon>
        <taxon>Suessiales</taxon>
        <taxon>Symbiodiniaceae</taxon>
        <taxon>Durusdinium</taxon>
    </lineage>
</organism>
<dbReference type="SUPFAM" id="SSF53335">
    <property type="entry name" value="S-adenosyl-L-methionine-dependent methyltransferases"/>
    <property type="match status" value="1"/>
</dbReference>
<comment type="similarity">
    <text evidence="2 15">Belongs to the class I-like SAM-binding methyltransferase superfamily. RsmB/NOP family.</text>
</comment>
<comment type="subcellular location">
    <subcellularLocation>
        <location evidence="1">Nucleus</location>
    </subcellularLocation>
</comment>
<proteinExistence type="inferred from homology"/>
<dbReference type="InterPro" id="IPR001678">
    <property type="entry name" value="MeTrfase_RsmB-F_NOP2_dom"/>
</dbReference>
<dbReference type="InterPro" id="IPR023267">
    <property type="entry name" value="RCMT"/>
</dbReference>
<dbReference type="EMBL" id="CAXAMM010020169">
    <property type="protein sequence ID" value="CAK9047414.1"/>
    <property type="molecule type" value="Genomic_DNA"/>
</dbReference>
<dbReference type="InterPro" id="IPR018314">
    <property type="entry name" value="RsmB/NOL1/NOP2-like_CS"/>
</dbReference>
<keyword evidence="7" id="KW-0540">Nuclease</keyword>
<dbReference type="PANTHER" id="PTHR12415:SF0">
    <property type="entry name" value="TYROSYL-DNA PHOSPHODIESTERASE 1"/>
    <property type="match status" value="1"/>
</dbReference>
<dbReference type="PRINTS" id="PR02008">
    <property type="entry name" value="RCMTFAMILY"/>
</dbReference>
<dbReference type="InterPro" id="IPR002885">
    <property type="entry name" value="PPR_rpt"/>
</dbReference>
<evidence type="ECO:0000256" key="2">
    <source>
        <dbReference type="ARBA" id="ARBA00007494"/>
    </source>
</evidence>
<dbReference type="Pfam" id="PF06087">
    <property type="entry name" value="Tyr-DNA_phospho"/>
    <property type="match status" value="1"/>
</dbReference>
<comment type="caution">
    <text evidence="15">Lacks conserved residue(s) required for the propagation of feature annotation.</text>
</comment>
<evidence type="ECO:0000256" key="3">
    <source>
        <dbReference type="ARBA" id="ARBA00010205"/>
    </source>
</evidence>
<keyword evidence="5 15" id="KW-0808">Transferase</keyword>
<feature type="region of interest" description="Disordered" evidence="16">
    <location>
        <begin position="14"/>
        <end position="46"/>
    </location>
</feature>
<dbReference type="InterPro" id="IPR029063">
    <property type="entry name" value="SAM-dependent_MTases_sf"/>
</dbReference>
<dbReference type="CDD" id="cd09122">
    <property type="entry name" value="PLDc_Tdp1_1"/>
    <property type="match status" value="1"/>
</dbReference>
<feature type="binding site" evidence="15">
    <location>
        <position position="741"/>
    </location>
    <ligand>
        <name>S-adenosyl-L-methionine</name>
        <dbReference type="ChEBI" id="CHEBI:59789"/>
    </ligand>
</feature>
<gene>
    <name evidence="18" type="ORF">SCF082_LOCUS26555</name>
</gene>
<dbReference type="InterPro" id="IPR011990">
    <property type="entry name" value="TPR-like_helical_dom_sf"/>
</dbReference>
<feature type="binding site" evidence="15">
    <location>
        <position position="786"/>
    </location>
    <ligand>
        <name>S-adenosyl-L-methionine</name>
        <dbReference type="ChEBI" id="CHEBI:59789"/>
    </ligand>
</feature>
<comment type="similarity">
    <text evidence="3">Belongs to the tyrosyl-DNA phosphodiesterase family.</text>
</comment>
<feature type="repeat" description="PPR" evidence="14">
    <location>
        <begin position="1132"/>
        <end position="1169"/>
    </location>
</feature>